<evidence type="ECO:0008006" key="4">
    <source>
        <dbReference type="Google" id="ProtNLM"/>
    </source>
</evidence>
<reference evidence="2" key="1">
    <citation type="submission" date="2020-05" db="EMBL/GenBank/DDBJ databases">
        <title>Mycena genomes resolve the evolution of fungal bioluminescence.</title>
        <authorList>
            <person name="Tsai I.J."/>
        </authorList>
    </citation>
    <scope>NUCLEOTIDE SEQUENCE</scope>
    <source>
        <strain evidence="2">CCC161011</strain>
    </source>
</reference>
<sequence length="92" mass="10110">MSLWTLTPALPSQKRFARAVLLVLVILDQEPPATAVMGPYSFDPRIVVEGTPAEAVEDWEAALYGLPDMWTRAERVVAERKSLTLPSTSKVG</sequence>
<keyword evidence="1" id="KW-0732">Signal</keyword>
<protein>
    <recommendedName>
        <fullName evidence="4">DUF5753 domain-containing protein</fullName>
    </recommendedName>
</protein>
<feature type="chain" id="PRO_5034053874" description="DUF5753 domain-containing protein" evidence="1">
    <location>
        <begin position="36"/>
        <end position="92"/>
    </location>
</feature>
<dbReference type="Proteomes" id="UP000620124">
    <property type="component" value="Unassembled WGS sequence"/>
</dbReference>
<organism evidence="2 3">
    <name type="scientific">Mycena venus</name>
    <dbReference type="NCBI Taxonomy" id="2733690"/>
    <lineage>
        <taxon>Eukaryota</taxon>
        <taxon>Fungi</taxon>
        <taxon>Dikarya</taxon>
        <taxon>Basidiomycota</taxon>
        <taxon>Agaricomycotina</taxon>
        <taxon>Agaricomycetes</taxon>
        <taxon>Agaricomycetidae</taxon>
        <taxon>Agaricales</taxon>
        <taxon>Marasmiineae</taxon>
        <taxon>Mycenaceae</taxon>
        <taxon>Mycena</taxon>
    </lineage>
</organism>
<evidence type="ECO:0000313" key="3">
    <source>
        <dbReference type="Proteomes" id="UP000620124"/>
    </source>
</evidence>
<feature type="signal peptide" evidence="1">
    <location>
        <begin position="1"/>
        <end position="35"/>
    </location>
</feature>
<comment type="caution">
    <text evidence="2">The sequence shown here is derived from an EMBL/GenBank/DDBJ whole genome shotgun (WGS) entry which is preliminary data.</text>
</comment>
<dbReference type="OrthoDB" id="3145912at2759"/>
<dbReference type="AlphaFoldDB" id="A0A8H7CT60"/>
<evidence type="ECO:0000256" key="1">
    <source>
        <dbReference type="SAM" id="SignalP"/>
    </source>
</evidence>
<gene>
    <name evidence="2" type="ORF">MVEN_01489300</name>
</gene>
<keyword evidence="3" id="KW-1185">Reference proteome</keyword>
<name>A0A8H7CT60_9AGAR</name>
<evidence type="ECO:0000313" key="2">
    <source>
        <dbReference type="EMBL" id="KAF7347337.1"/>
    </source>
</evidence>
<dbReference type="EMBL" id="JACAZI010000012">
    <property type="protein sequence ID" value="KAF7347337.1"/>
    <property type="molecule type" value="Genomic_DNA"/>
</dbReference>
<accession>A0A8H7CT60</accession>
<proteinExistence type="predicted"/>